<dbReference type="Gene3D" id="2.70.150.10">
    <property type="entry name" value="Calcium-transporting ATPase, cytoplasmic transduction domain A"/>
    <property type="match status" value="1"/>
</dbReference>
<evidence type="ECO:0000256" key="5">
    <source>
        <dbReference type="ARBA" id="ARBA00022840"/>
    </source>
</evidence>
<proteinExistence type="predicted"/>
<keyword evidence="4" id="KW-0547">Nucleotide-binding</keyword>
<feature type="transmembrane region" description="Helical" evidence="9">
    <location>
        <begin position="86"/>
        <end position="105"/>
    </location>
</feature>
<evidence type="ECO:0000256" key="2">
    <source>
        <dbReference type="ARBA" id="ARBA00022475"/>
    </source>
</evidence>
<evidence type="ECO:0000313" key="11">
    <source>
        <dbReference type="EMBL" id="CAD7649268.1"/>
    </source>
</evidence>
<dbReference type="PANTHER" id="PTHR43294:SF13">
    <property type="entry name" value="SODIUM_POTASSIUM-TRANSPORTING ATPASE SUBUNIT ALPHA"/>
    <property type="match status" value="1"/>
</dbReference>
<dbReference type="InterPro" id="IPR050510">
    <property type="entry name" value="Cation_transp_ATPase_P-type"/>
</dbReference>
<evidence type="ECO:0000256" key="9">
    <source>
        <dbReference type="SAM" id="Phobius"/>
    </source>
</evidence>
<protein>
    <recommendedName>
        <fullName evidence="8">Na(+)/K(+)-exchanging ATPase</fullName>
        <ecNumber evidence="8">7.2.2.13</ecNumber>
    </recommendedName>
</protein>
<evidence type="ECO:0000256" key="1">
    <source>
        <dbReference type="ARBA" id="ARBA00004651"/>
    </source>
</evidence>
<feature type="non-terminal residue" evidence="11">
    <location>
        <position position="1"/>
    </location>
</feature>
<dbReference type="PANTHER" id="PTHR43294">
    <property type="entry name" value="SODIUM/POTASSIUM-TRANSPORTING ATPASE SUBUNIT ALPHA"/>
    <property type="match status" value="1"/>
</dbReference>
<dbReference type="GO" id="GO:0005524">
    <property type="term" value="F:ATP binding"/>
    <property type="evidence" value="ECO:0007669"/>
    <property type="project" value="UniProtKB-KW"/>
</dbReference>
<feature type="domain" description="Cation-transporting P-type ATPase N-terminal" evidence="10">
    <location>
        <begin position="6"/>
        <end position="72"/>
    </location>
</feature>
<dbReference type="Pfam" id="PF00690">
    <property type="entry name" value="Cation_ATPase_N"/>
    <property type="match status" value="1"/>
</dbReference>
<dbReference type="SUPFAM" id="SSF81665">
    <property type="entry name" value="Calcium ATPase, transmembrane domain M"/>
    <property type="match status" value="1"/>
</dbReference>
<comment type="subcellular location">
    <subcellularLocation>
        <location evidence="1">Cell membrane</location>
        <topology evidence="1">Multi-pass membrane protein</topology>
    </subcellularLocation>
</comment>
<evidence type="ECO:0000313" key="12">
    <source>
        <dbReference type="Proteomes" id="UP000728032"/>
    </source>
</evidence>
<dbReference type="PRINTS" id="PR00121">
    <property type="entry name" value="NAKATPASE"/>
</dbReference>
<keyword evidence="3" id="KW-0740">Sodium/potassium transport</keyword>
<keyword evidence="5" id="KW-0067">ATP-binding</keyword>
<gene>
    <name evidence="11" type="ORF">ONB1V03_LOCUS7198</name>
</gene>
<dbReference type="EMBL" id="OC918374">
    <property type="protein sequence ID" value="CAD7649268.1"/>
    <property type="molecule type" value="Genomic_DNA"/>
</dbReference>
<dbReference type="EMBL" id="CAJPVJ010003549">
    <property type="protein sequence ID" value="CAG2167701.1"/>
    <property type="molecule type" value="Genomic_DNA"/>
</dbReference>
<comment type="function">
    <text evidence="6">This is the catalytic component of the active enzyme, which catalyzes the hydrolysis of ATP coupled with the exchange of sodium and potassium ions across the plasma membrane. This action creates the electrochemical gradient of sodium and potassium ions, providing the energy for active transport of various nutrients.</text>
</comment>
<dbReference type="GO" id="GO:0016887">
    <property type="term" value="F:ATP hydrolysis activity"/>
    <property type="evidence" value="ECO:0007669"/>
    <property type="project" value="InterPro"/>
</dbReference>
<dbReference type="GO" id="GO:1990573">
    <property type="term" value="P:potassium ion import across plasma membrane"/>
    <property type="evidence" value="ECO:0007669"/>
    <property type="project" value="TreeGrafter"/>
</dbReference>
<organism evidence="11">
    <name type="scientific">Oppiella nova</name>
    <dbReference type="NCBI Taxonomy" id="334625"/>
    <lineage>
        <taxon>Eukaryota</taxon>
        <taxon>Metazoa</taxon>
        <taxon>Ecdysozoa</taxon>
        <taxon>Arthropoda</taxon>
        <taxon>Chelicerata</taxon>
        <taxon>Arachnida</taxon>
        <taxon>Acari</taxon>
        <taxon>Acariformes</taxon>
        <taxon>Sarcoptiformes</taxon>
        <taxon>Oribatida</taxon>
        <taxon>Brachypylina</taxon>
        <taxon>Oppioidea</taxon>
        <taxon>Oppiidae</taxon>
        <taxon>Oppiella</taxon>
    </lineage>
</organism>
<dbReference type="GO" id="GO:1902600">
    <property type="term" value="P:proton transmembrane transport"/>
    <property type="evidence" value="ECO:0007669"/>
    <property type="project" value="TreeGrafter"/>
</dbReference>
<dbReference type="SUPFAM" id="SSF81653">
    <property type="entry name" value="Calcium ATPase, transduction domain A"/>
    <property type="match status" value="1"/>
</dbReference>
<keyword evidence="9" id="KW-1133">Transmembrane helix</keyword>
<keyword evidence="3" id="KW-0633">Potassium transport</keyword>
<dbReference type="InterPro" id="IPR008250">
    <property type="entry name" value="ATPase_P-typ_transduc_dom_A_sf"/>
</dbReference>
<dbReference type="OrthoDB" id="6431602at2759"/>
<dbReference type="AlphaFoldDB" id="A0A7R9LXQ4"/>
<evidence type="ECO:0000256" key="8">
    <source>
        <dbReference type="ARBA" id="ARBA00039096"/>
    </source>
</evidence>
<keyword evidence="3" id="KW-0406">Ion transport</keyword>
<comment type="subunit">
    <text evidence="7">The sodium/potassium-transporting ATPase is composed of a catalytic alpha subunit, an auxiliary non-catalytic beta subunit and an additional regulatory subunit.</text>
</comment>
<dbReference type="FunFam" id="2.70.150.10:FF:000003">
    <property type="entry name" value="Sodium/potassium-transporting ATPase subunit alpha"/>
    <property type="match status" value="1"/>
</dbReference>
<keyword evidence="9" id="KW-0812">Transmembrane</keyword>
<dbReference type="InterPro" id="IPR004014">
    <property type="entry name" value="ATPase_P-typ_cation-transptr_N"/>
</dbReference>
<dbReference type="InterPro" id="IPR023298">
    <property type="entry name" value="ATPase_P-typ_TM_dom_sf"/>
</dbReference>
<dbReference type="InterPro" id="IPR059000">
    <property type="entry name" value="ATPase_P-type_domA"/>
</dbReference>
<keyword evidence="2" id="KW-1003">Cell membrane</keyword>
<dbReference type="EC" id="7.2.2.13" evidence="8"/>
<evidence type="ECO:0000256" key="6">
    <source>
        <dbReference type="ARBA" id="ARBA00037422"/>
    </source>
</evidence>
<keyword evidence="12" id="KW-1185">Reference proteome</keyword>
<dbReference type="InterPro" id="IPR001757">
    <property type="entry name" value="P_typ_ATPase"/>
</dbReference>
<keyword evidence="9" id="KW-0472">Membrane</keyword>
<dbReference type="Proteomes" id="UP000728032">
    <property type="component" value="Unassembled WGS sequence"/>
</dbReference>
<evidence type="ECO:0000256" key="7">
    <source>
        <dbReference type="ARBA" id="ARBA00038795"/>
    </source>
</evidence>
<dbReference type="GO" id="GO:0006883">
    <property type="term" value="P:intracellular sodium ion homeostasis"/>
    <property type="evidence" value="ECO:0007669"/>
    <property type="project" value="TreeGrafter"/>
</dbReference>
<feature type="transmembrane region" description="Helical" evidence="9">
    <location>
        <begin position="52"/>
        <end position="74"/>
    </location>
</feature>
<dbReference type="GO" id="GO:0005391">
    <property type="term" value="F:P-type sodium:potassium-exchanging transporter activity"/>
    <property type="evidence" value="ECO:0007669"/>
    <property type="project" value="UniProtKB-EC"/>
</dbReference>
<dbReference type="Pfam" id="PF00122">
    <property type="entry name" value="E1-E2_ATPase"/>
    <property type="match status" value="1"/>
</dbReference>
<dbReference type="GO" id="GO:0036376">
    <property type="term" value="P:sodium ion export across plasma membrane"/>
    <property type="evidence" value="ECO:0007669"/>
    <property type="project" value="TreeGrafter"/>
</dbReference>
<keyword evidence="3" id="KW-0739">Sodium transport</keyword>
<evidence type="ECO:0000256" key="3">
    <source>
        <dbReference type="ARBA" id="ARBA00022607"/>
    </source>
</evidence>
<dbReference type="SMART" id="SM00831">
    <property type="entry name" value="Cation_ATPase_N"/>
    <property type="match status" value="1"/>
</dbReference>
<evidence type="ECO:0000259" key="10">
    <source>
        <dbReference type="SMART" id="SM00831"/>
    </source>
</evidence>
<reference evidence="11" key="1">
    <citation type="submission" date="2020-11" db="EMBL/GenBank/DDBJ databases">
        <authorList>
            <person name="Tran Van P."/>
        </authorList>
    </citation>
    <scope>NUCLEOTIDE SEQUENCE</scope>
</reference>
<name>A0A7R9LXQ4_9ACAR</name>
<keyword evidence="3" id="KW-0915">Sodium</keyword>
<dbReference type="Gene3D" id="1.20.1110.10">
    <property type="entry name" value="Calcium-transporting ATPase, transmembrane domain"/>
    <property type="match status" value="1"/>
</dbReference>
<dbReference type="NCBIfam" id="TIGR01494">
    <property type="entry name" value="ATPase_P-type"/>
    <property type="match status" value="1"/>
</dbReference>
<sequence>MLVSSKLTDYSGARVLSGLTPEKAKEYLARDGPNALTPPKTTPEWIKFCKNLFGGFAMLLWIGGVLCFVAYSIQAGTFEEPPDDNLYLGCVLVAVVVVTGVFSYYQEAKSSKIMESFKNMVPQYATVIRGGQKYTFPAEELVVGDLVEVKGGDRIPADLRVVSAQSCKVDNSCLTGESEAQSRSSENNSDNPLESKNLAFFSTNCVEGTARGLVINTGDRTIMGRIANLASGLEMGETPIAREIEHFIHIITGV</sequence>
<evidence type="ECO:0000256" key="4">
    <source>
        <dbReference type="ARBA" id="ARBA00022741"/>
    </source>
</evidence>
<dbReference type="GO" id="GO:0030007">
    <property type="term" value="P:intracellular potassium ion homeostasis"/>
    <property type="evidence" value="ECO:0007669"/>
    <property type="project" value="TreeGrafter"/>
</dbReference>
<keyword evidence="3" id="KW-0630">Potassium</keyword>
<keyword evidence="3" id="KW-0813">Transport</keyword>
<accession>A0A7R9LXQ4</accession>
<dbReference type="GO" id="GO:0005886">
    <property type="term" value="C:plasma membrane"/>
    <property type="evidence" value="ECO:0007669"/>
    <property type="project" value="UniProtKB-SubCell"/>
</dbReference>